<reference evidence="1 2" key="1">
    <citation type="journal article" date="2019" name="Int. J. Syst. Evol. Microbiol.">
        <title>The Global Catalogue of Microorganisms (GCM) 10K type strain sequencing project: providing services to taxonomists for standard genome sequencing and annotation.</title>
        <authorList>
            <consortium name="The Broad Institute Genomics Platform"/>
            <consortium name="The Broad Institute Genome Sequencing Center for Infectious Disease"/>
            <person name="Wu L."/>
            <person name="Ma J."/>
        </authorList>
    </citation>
    <scope>NUCLEOTIDE SEQUENCE [LARGE SCALE GENOMIC DNA]</scope>
    <source>
        <strain evidence="1 2">GX26</strain>
    </source>
</reference>
<dbReference type="AlphaFoldDB" id="A0ABD5VB70"/>
<dbReference type="Proteomes" id="UP001596395">
    <property type="component" value="Unassembled WGS sequence"/>
</dbReference>
<proteinExistence type="predicted"/>
<dbReference type="RefSeq" id="WP_336349823.1">
    <property type="nucleotide sequence ID" value="NZ_JAZAQL010000002.1"/>
</dbReference>
<comment type="caution">
    <text evidence="1">The sequence shown here is derived from an EMBL/GenBank/DDBJ whole genome shotgun (WGS) entry which is preliminary data.</text>
</comment>
<evidence type="ECO:0000313" key="1">
    <source>
        <dbReference type="EMBL" id="MFC6952840.1"/>
    </source>
</evidence>
<keyword evidence="2" id="KW-1185">Reference proteome</keyword>
<name>A0ABD5VB70_9EURY</name>
<gene>
    <name evidence="1" type="ORF">ACFQGB_08170</name>
</gene>
<protein>
    <submittedName>
        <fullName evidence="1">Uncharacterized protein</fullName>
    </submittedName>
</protein>
<sequence length="126" mass="14356">MSTKLSSRYKYDRVNCRTGKYDSLDKYTSQQIVMATPRQLEAPTDVAVFVVVETGSWLKYPHRPPPLPCRRAQEPNLAEIHYSPTSDDEIALNALQEVFEPFVDSIEPPFDESGIYEAGIIKYVNN</sequence>
<evidence type="ECO:0000313" key="2">
    <source>
        <dbReference type="Proteomes" id="UP001596395"/>
    </source>
</evidence>
<organism evidence="1 2">
    <name type="scientific">Halorubellus litoreus</name>
    <dbReference type="NCBI Taxonomy" id="755308"/>
    <lineage>
        <taxon>Archaea</taxon>
        <taxon>Methanobacteriati</taxon>
        <taxon>Methanobacteriota</taxon>
        <taxon>Stenosarchaea group</taxon>
        <taxon>Halobacteria</taxon>
        <taxon>Halobacteriales</taxon>
        <taxon>Halorubellaceae</taxon>
        <taxon>Halorubellus</taxon>
    </lineage>
</organism>
<dbReference type="EMBL" id="JBHSXN010000002">
    <property type="protein sequence ID" value="MFC6952840.1"/>
    <property type="molecule type" value="Genomic_DNA"/>
</dbReference>
<accession>A0ABD5VB70</accession>